<dbReference type="GO" id="GO:0022857">
    <property type="term" value="F:transmembrane transporter activity"/>
    <property type="evidence" value="ECO:0007669"/>
    <property type="project" value="InterPro"/>
</dbReference>
<evidence type="ECO:0000259" key="10">
    <source>
        <dbReference type="PROSITE" id="PS50850"/>
    </source>
</evidence>
<organism evidence="11 12">
    <name type="scientific">Streptomyces albiflavescens</name>
    <dbReference type="NCBI Taxonomy" id="1623582"/>
    <lineage>
        <taxon>Bacteria</taxon>
        <taxon>Bacillati</taxon>
        <taxon>Actinomycetota</taxon>
        <taxon>Actinomycetes</taxon>
        <taxon>Kitasatosporales</taxon>
        <taxon>Streptomycetaceae</taxon>
        <taxon>Streptomyces</taxon>
    </lineage>
</organism>
<keyword evidence="6 9" id="KW-1133">Transmembrane helix</keyword>
<feature type="transmembrane region" description="Helical" evidence="9">
    <location>
        <begin position="120"/>
        <end position="144"/>
    </location>
</feature>
<reference evidence="11 12" key="1">
    <citation type="journal article" date="2014" name="Int. J. Syst. Evol. Microbiol.">
        <title>Complete genome sequence of Corynebacterium casei LMG S-19264T (=DSM 44701T), isolated from a smear-ripened cheese.</title>
        <authorList>
            <consortium name="US DOE Joint Genome Institute (JGI-PGF)"/>
            <person name="Walter F."/>
            <person name="Albersmeier A."/>
            <person name="Kalinowski J."/>
            <person name="Ruckert C."/>
        </authorList>
    </citation>
    <scope>NUCLEOTIDE SEQUENCE [LARGE SCALE GENOMIC DNA]</scope>
    <source>
        <strain evidence="11 12">CGMCC 4.7111</strain>
    </source>
</reference>
<dbReference type="InterPro" id="IPR020846">
    <property type="entry name" value="MFS_dom"/>
</dbReference>
<feature type="transmembrane region" description="Helical" evidence="9">
    <location>
        <begin position="95"/>
        <end position="114"/>
    </location>
</feature>
<evidence type="ECO:0000256" key="7">
    <source>
        <dbReference type="ARBA" id="ARBA00023136"/>
    </source>
</evidence>
<feature type="transmembrane region" description="Helical" evidence="9">
    <location>
        <begin position="215"/>
        <end position="234"/>
    </location>
</feature>
<dbReference type="Pfam" id="PF07690">
    <property type="entry name" value="MFS_1"/>
    <property type="match status" value="1"/>
</dbReference>
<evidence type="ECO:0000313" key="11">
    <source>
        <dbReference type="EMBL" id="GGN74379.1"/>
    </source>
</evidence>
<dbReference type="FunFam" id="1.20.1720.10:FF:000004">
    <property type="entry name" value="EmrB/QacA family drug resistance transporter"/>
    <property type="match status" value="1"/>
</dbReference>
<proteinExistence type="inferred from homology"/>
<feature type="transmembrane region" description="Helical" evidence="9">
    <location>
        <begin position="350"/>
        <end position="370"/>
    </location>
</feature>
<evidence type="ECO:0000256" key="9">
    <source>
        <dbReference type="SAM" id="Phobius"/>
    </source>
</evidence>
<dbReference type="PRINTS" id="PR01036">
    <property type="entry name" value="TCRTETB"/>
</dbReference>
<dbReference type="AlphaFoldDB" id="A0A918D6V3"/>
<name>A0A918D6V3_9ACTN</name>
<comment type="caution">
    <text evidence="11">The sequence shown here is derived from an EMBL/GenBank/DDBJ whole genome shotgun (WGS) entry which is preliminary data.</text>
</comment>
<evidence type="ECO:0000256" key="8">
    <source>
        <dbReference type="SAM" id="MobiDB-lite"/>
    </source>
</evidence>
<dbReference type="InterPro" id="IPR011701">
    <property type="entry name" value="MFS"/>
</dbReference>
<evidence type="ECO:0000256" key="2">
    <source>
        <dbReference type="ARBA" id="ARBA00007520"/>
    </source>
</evidence>
<keyword evidence="5 9" id="KW-0812">Transmembrane</keyword>
<dbReference type="RefSeq" id="WP_189188610.1">
    <property type="nucleotide sequence ID" value="NZ_BMMM01000010.1"/>
</dbReference>
<feature type="transmembrane region" description="Helical" evidence="9">
    <location>
        <begin position="376"/>
        <end position="398"/>
    </location>
</feature>
<feature type="transmembrane region" description="Helical" evidence="9">
    <location>
        <begin position="418"/>
        <end position="439"/>
    </location>
</feature>
<dbReference type="PANTHER" id="PTHR23501">
    <property type="entry name" value="MAJOR FACILITATOR SUPERFAMILY"/>
    <property type="match status" value="1"/>
</dbReference>
<feature type="transmembrane region" description="Helical" evidence="9">
    <location>
        <begin position="64"/>
        <end position="83"/>
    </location>
</feature>
<evidence type="ECO:0000256" key="4">
    <source>
        <dbReference type="ARBA" id="ARBA00022475"/>
    </source>
</evidence>
<dbReference type="PANTHER" id="PTHR23501:SF197">
    <property type="entry name" value="COMD"/>
    <property type="match status" value="1"/>
</dbReference>
<dbReference type="InterPro" id="IPR036259">
    <property type="entry name" value="MFS_trans_sf"/>
</dbReference>
<comment type="similarity">
    <text evidence="2">Belongs to the major facilitator superfamily. TCR/Tet family.</text>
</comment>
<keyword evidence="12" id="KW-1185">Reference proteome</keyword>
<dbReference type="EMBL" id="BMMM01000010">
    <property type="protein sequence ID" value="GGN74379.1"/>
    <property type="molecule type" value="Genomic_DNA"/>
</dbReference>
<dbReference type="PROSITE" id="PS50850">
    <property type="entry name" value="MFS"/>
    <property type="match status" value="1"/>
</dbReference>
<accession>A0A918D6V3</accession>
<evidence type="ECO:0000313" key="12">
    <source>
        <dbReference type="Proteomes" id="UP000600365"/>
    </source>
</evidence>
<sequence>MSGPTTTTAKQTPDGPRAMSPNMIKWISASALGTLLLASLDQTIVGSAAWTIARDLDPQQGLRLLPWLFTVYLLASTATQPLYGKLSDVFGPKRVFVFATSLFLVGSMLCGIAQDMTQLIVFRGIQGLGAGGLVGVTLVIVAMISPPKDRARRSGLGGAIIGGGSVAGPLVGGVVSEHLSWRGLFYINLPLGIAALAVMLYALRLPAGRRRREPVDILGAVLIAAAASVILLVTDWGGTKYSWTSPLILAMGLGGVLLSALFIWWELRTPAPILPLSLFRNPVYRTVTPLQIVTGLAVMSAPVYLATYMQIARAQTPTSSALFTVPLAVGLVLFSTSGGMWISRFGRYRMVLVIGNMLCTAALVLLGTLGTHTSSWVIAVDLFLLGAGLGGLMQVSVLAVQNAVEAHQLGVATTSVRFLGRMGQALGTALLGVLLNASFNSRLPQDVQDQLGGNVANLGSVQQLPDSVRETVVDAFVSANHVMYLTAAAVSVIAVALSFFVKETMQDAQPNWAQAKPEPTGAKAGEAGPEGA</sequence>
<keyword evidence="7 9" id="KW-0472">Membrane</keyword>
<evidence type="ECO:0000256" key="6">
    <source>
        <dbReference type="ARBA" id="ARBA00022989"/>
    </source>
</evidence>
<feature type="transmembrane region" description="Helical" evidence="9">
    <location>
        <begin position="181"/>
        <end position="203"/>
    </location>
</feature>
<feature type="region of interest" description="Disordered" evidence="8">
    <location>
        <begin position="510"/>
        <end position="532"/>
    </location>
</feature>
<feature type="transmembrane region" description="Helical" evidence="9">
    <location>
        <begin position="156"/>
        <end position="175"/>
    </location>
</feature>
<protein>
    <recommendedName>
        <fullName evidence="10">Major facilitator superfamily (MFS) profile domain-containing protein</fullName>
    </recommendedName>
</protein>
<evidence type="ECO:0000256" key="1">
    <source>
        <dbReference type="ARBA" id="ARBA00004651"/>
    </source>
</evidence>
<evidence type="ECO:0000256" key="5">
    <source>
        <dbReference type="ARBA" id="ARBA00022692"/>
    </source>
</evidence>
<comment type="subcellular location">
    <subcellularLocation>
        <location evidence="1">Cell membrane</location>
        <topology evidence="1">Multi-pass membrane protein</topology>
    </subcellularLocation>
</comment>
<feature type="transmembrane region" description="Helical" evidence="9">
    <location>
        <begin position="286"/>
        <end position="309"/>
    </location>
</feature>
<keyword evidence="4" id="KW-1003">Cell membrane</keyword>
<dbReference type="GO" id="GO:0005886">
    <property type="term" value="C:plasma membrane"/>
    <property type="evidence" value="ECO:0007669"/>
    <property type="project" value="UniProtKB-SubCell"/>
</dbReference>
<evidence type="ECO:0000256" key="3">
    <source>
        <dbReference type="ARBA" id="ARBA00022448"/>
    </source>
</evidence>
<feature type="compositionally biased region" description="Low complexity" evidence="8">
    <location>
        <begin position="517"/>
        <end position="532"/>
    </location>
</feature>
<keyword evidence="3" id="KW-0813">Transport</keyword>
<gene>
    <name evidence="11" type="ORF">GCM10011579_053380</name>
</gene>
<dbReference type="Gene3D" id="1.20.1250.20">
    <property type="entry name" value="MFS general substrate transporter like domains"/>
    <property type="match status" value="1"/>
</dbReference>
<feature type="transmembrane region" description="Helical" evidence="9">
    <location>
        <begin position="246"/>
        <end position="265"/>
    </location>
</feature>
<feature type="transmembrane region" description="Helical" evidence="9">
    <location>
        <begin position="321"/>
        <end position="343"/>
    </location>
</feature>
<feature type="transmembrane region" description="Helical" evidence="9">
    <location>
        <begin position="482"/>
        <end position="501"/>
    </location>
</feature>
<dbReference type="SUPFAM" id="SSF103473">
    <property type="entry name" value="MFS general substrate transporter"/>
    <property type="match status" value="1"/>
</dbReference>
<dbReference type="Proteomes" id="UP000600365">
    <property type="component" value="Unassembled WGS sequence"/>
</dbReference>
<dbReference type="Gene3D" id="1.20.1720.10">
    <property type="entry name" value="Multidrug resistance protein D"/>
    <property type="match status" value="1"/>
</dbReference>
<feature type="domain" description="Major facilitator superfamily (MFS) profile" evidence="10">
    <location>
        <begin position="27"/>
        <end position="506"/>
    </location>
</feature>